<dbReference type="PANTHER" id="PTHR33240">
    <property type="entry name" value="OS08G0508500 PROTEIN"/>
    <property type="match status" value="1"/>
</dbReference>
<proteinExistence type="predicted"/>
<dbReference type="CDD" id="cd00303">
    <property type="entry name" value="retropepsin_like"/>
    <property type="match status" value="1"/>
</dbReference>
<sequence length="392" mass="44422">MEDVLAKAWAQIKWEEDEANFVGKANGSYYGGRRNERIDRKSNDRRSEPYQTSDRRGIQSRHENSGERSTYGRGIPRSSRPKVEAPEYLLSIEPVDLVAVMREMGKSIKWPRKMNALPEHRDPKLRCEFHGDHDKGKQTYARRDDQRQTGSVDSPPEPSRQDRVINCISGGSEVSGVSYSAAKRHTRQVSNAEIQPNREHPSKVDETVTFRSTDKSDLFSPHHDALVISLHIANCLTKRILIDNGSSCNILFNSALREMQVDESKLSRRTTMLTGFSGEQKSTLGEIVLPVYAEGVNLYINFLVLDCQSPYNAILGRPWIHELKAIPSTYHQLIKFPTKWGVKEIKGEQRAARECYQNALKKKKTEIIAITGSHGRVDSNQAENGGTRRGIY</sequence>
<evidence type="ECO:0000313" key="2">
    <source>
        <dbReference type="EMBL" id="KAK0603752.1"/>
    </source>
</evidence>
<name>A0AA39TAE2_ACESA</name>
<evidence type="ECO:0000313" key="3">
    <source>
        <dbReference type="Proteomes" id="UP001168877"/>
    </source>
</evidence>
<feature type="region of interest" description="Disordered" evidence="1">
    <location>
        <begin position="176"/>
        <end position="206"/>
    </location>
</feature>
<feature type="compositionally biased region" description="Basic and acidic residues" evidence="1">
    <location>
        <begin position="33"/>
        <end position="66"/>
    </location>
</feature>
<keyword evidence="3" id="KW-1185">Reference proteome</keyword>
<feature type="compositionally biased region" description="Basic and acidic residues" evidence="1">
    <location>
        <begin position="196"/>
        <end position="206"/>
    </location>
</feature>
<feature type="region of interest" description="Disordered" evidence="1">
    <location>
        <begin position="121"/>
        <end position="162"/>
    </location>
</feature>
<reference evidence="2" key="1">
    <citation type="journal article" date="2022" name="Plant J.">
        <title>Strategies of tolerance reflected in two North American maple genomes.</title>
        <authorList>
            <person name="McEvoy S.L."/>
            <person name="Sezen U.U."/>
            <person name="Trouern-Trend A."/>
            <person name="McMahon S.M."/>
            <person name="Schaberg P.G."/>
            <person name="Yang J."/>
            <person name="Wegrzyn J.L."/>
            <person name="Swenson N.G."/>
        </authorList>
    </citation>
    <scope>NUCLEOTIDE SEQUENCE</scope>
    <source>
        <strain evidence="2">NS2018</strain>
    </source>
</reference>
<dbReference type="PANTHER" id="PTHR33240:SF8">
    <property type="entry name" value="OS03G0439900 PROTEIN"/>
    <property type="match status" value="1"/>
</dbReference>
<reference evidence="2" key="2">
    <citation type="submission" date="2023-06" db="EMBL/GenBank/DDBJ databases">
        <authorList>
            <person name="Swenson N.G."/>
            <person name="Wegrzyn J.L."/>
            <person name="Mcevoy S.L."/>
        </authorList>
    </citation>
    <scope>NUCLEOTIDE SEQUENCE</scope>
    <source>
        <strain evidence="2">NS2018</strain>
        <tissue evidence="2">Leaf</tissue>
    </source>
</reference>
<evidence type="ECO:0000256" key="1">
    <source>
        <dbReference type="SAM" id="MobiDB-lite"/>
    </source>
</evidence>
<feature type="compositionally biased region" description="Basic and acidic residues" evidence="1">
    <location>
        <begin position="121"/>
        <end position="147"/>
    </location>
</feature>
<gene>
    <name evidence="2" type="ORF">LWI29_008270</name>
</gene>
<dbReference type="Proteomes" id="UP001168877">
    <property type="component" value="Unassembled WGS sequence"/>
</dbReference>
<organism evidence="2 3">
    <name type="scientific">Acer saccharum</name>
    <name type="common">Sugar maple</name>
    <dbReference type="NCBI Taxonomy" id="4024"/>
    <lineage>
        <taxon>Eukaryota</taxon>
        <taxon>Viridiplantae</taxon>
        <taxon>Streptophyta</taxon>
        <taxon>Embryophyta</taxon>
        <taxon>Tracheophyta</taxon>
        <taxon>Spermatophyta</taxon>
        <taxon>Magnoliopsida</taxon>
        <taxon>eudicotyledons</taxon>
        <taxon>Gunneridae</taxon>
        <taxon>Pentapetalae</taxon>
        <taxon>rosids</taxon>
        <taxon>malvids</taxon>
        <taxon>Sapindales</taxon>
        <taxon>Sapindaceae</taxon>
        <taxon>Hippocastanoideae</taxon>
        <taxon>Acereae</taxon>
        <taxon>Acer</taxon>
    </lineage>
</organism>
<comment type="caution">
    <text evidence="2">The sequence shown here is derived from an EMBL/GenBank/DDBJ whole genome shotgun (WGS) entry which is preliminary data.</text>
</comment>
<dbReference type="InterPro" id="IPR021109">
    <property type="entry name" value="Peptidase_aspartic_dom_sf"/>
</dbReference>
<dbReference type="AlphaFoldDB" id="A0AA39TAE2"/>
<accession>A0AA39TAE2</accession>
<protein>
    <submittedName>
        <fullName evidence="2">Uncharacterized protein</fullName>
    </submittedName>
</protein>
<dbReference type="Gene3D" id="2.40.70.10">
    <property type="entry name" value="Acid Proteases"/>
    <property type="match status" value="1"/>
</dbReference>
<dbReference type="EMBL" id="JAUESC010000002">
    <property type="protein sequence ID" value="KAK0603752.1"/>
    <property type="molecule type" value="Genomic_DNA"/>
</dbReference>
<feature type="region of interest" description="Disordered" evidence="1">
    <location>
        <begin position="23"/>
        <end position="82"/>
    </location>
</feature>